<organism evidence="2 3">
    <name type="scientific">Puccinia striiformis f. sp. tritici PST-78</name>
    <dbReference type="NCBI Taxonomy" id="1165861"/>
    <lineage>
        <taxon>Eukaryota</taxon>
        <taxon>Fungi</taxon>
        <taxon>Dikarya</taxon>
        <taxon>Basidiomycota</taxon>
        <taxon>Pucciniomycotina</taxon>
        <taxon>Pucciniomycetes</taxon>
        <taxon>Pucciniales</taxon>
        <taxon>Pucciniaceae</taxon>
        <taxon>Puccinia</taxon>
    </lineage>
</organism>
<comment type="caution">
    <text evidence="2">The sequence shown here is derived from an EMBL/GenBank/DDBJ whole genome shotgun (WGS) entry which is preliminary data.</text>
</comment>
<feature type="region of interest" description="Disordered" evidence="1">
    <location>
        <begin position="39"/>
        <end position="73"/>
    </location>
</feature>
<dbReference type="Proteomes" id="UP000054564">
    <property type="component" value="Unassembled WGS sequence"/>
</dbReference>
<evidence type="ECO:0000313" key="3">
    <source>
        <dbReference type="Proteomes" id="UP000054564"/>
    </source>
</evidence>
<dbReference type="EMBL" id="AJIL01000079">
    <property type="protein sequence ID" value="KNE96675.1"/>
    <property type="molecule type" value="Genomic_DNA"/>
</dbReference>
<keyword evidence="3" id="KW-1185">Reference proteome</keyword>
<gene>
    <name evidence="2" type="ORF">PSTG_10080</name>
</gene>
<reference evidence="3" key="1">
    <citation type="submission" date="2014-03" db="EMBL/GenBank/DDBJ databases">
        <title>The Genome Sequence of Puccinia striiformis f. sp. tritici PST-78.</title>
        <authorList>
            <consortium name="The Broad Institute Genome Sequencing Platform"/>
            <person name="Cuomo C."/>
            <person name="Hulbert S."/>
            <person name="Chen X."/>
            <person name="Walker B."/>
            <person name="Young S.K."/>
            <person name="Zeng Q."/>
            <person name="Gargeya S."/>
            <person name="Fitzgerald M."/>
            <person name="Haas B."/>
            <person name="Abouelleil A."/>
            <person name="Alvarado L."/>
            <person name="Arachchi H.M."/>
            <person name="Berlin A.M."/>
            <person name="Chapman S.B."/>
            <person name="Goldberg J."/>
            <person name="Griggs A."/>
            <person name="Gujja S."/>
            <person name="Hansen M."/>
            <person name="Howarth C."/>
            <person name="Imamovic A."/>
            <person name="Larimer J."/>
            <person name="McCowan C."/>
            <person name="Montmayeur A."/>
            <person name="Murphy C."/>
            <person name="Neiman D."/>
            <person name="Pearson M."/>
            <person name="Priest M."/>
            <person name="Roberts A."/>
            <person name="Saif S."/>
            <person name="Shea T."/>
            <person name="Sisk P."/>
            <person name="Sykes S."/>
            <person name="Wortman J."/>
            <person name="Nusbaum C."/>
            <person name="Birren B."/>
        </authorList>
    </citation>
    <scope>NUCLEOTIDE SEQUENCE [LARGE SCALE GENOMIC DNA]</scope>
    <source>
        <strain evidence="3">race PST-78</strain>
    </source>
</reference>
<proteinExistence type="predicted"/>
<protein>
    <submittedName>
        <fullName evidence="2">Uncharacterized protein</fullName>
    </submittedName>
</protein>
<dbReference type="AlphaFoldDB" id="A0A0L0VBM0"/>
<accession>A0A0L0VBM0</accession>
<evidence type="ECO:0000313" key="2">
    <source>
        <dbReference type="EMBL" id="KNE96675.1"/>
    </source>
</evidence>
<evidence type="ECO:0000256" key="1">
    <source>
        <dbReference type="SAM" id="MobiDB-lite"/>
    </source>
</evidence>
<name>A0A0L0VBM0_9BASI</name>
<sequence>MFYPLSKDDQSEHFVSSLIHRFLKPPFYVSLSSKRPMHAFKSDGSHNRHRDCDNCAARKRPGNSERNGPRFPPTKILYRVFHPRLQEKDAFAREDP</sequence>
<feature type="compositionally biased region" description="Basic and acidic residues" evidence="1">
    <location>
        <begin position="40"/>
        <end position="53"/>
    </location>
</feature>